<organism evidence="3 4">
    <name type="scientific">Nocardia salmonicida</name>
    <dbReference type="NCBI Taxonomy" id="53431"/>
    <lineage>
        <taxon>Bacteria</taxon>
        <taxon>Bacillati</taxon>
        <taxon>Actinomycetota</taxon>
        <taxon>Actinomycetes</taxon>
        <taxon>Mycobacteriales</taxon>
        <taxon>Nocardiaceae</taxon>
        <taxon>Nocardia</taxon>
    </lineage>
</organism>
<proteinExistence type="predicted"/>
<feature type="chain" id="PRO_5045230788" evidence="2">
    <location>
        <begin position="19"/>
        <end position="396"/>
    </location>
</feature>
<dbReference type="PROSITE" id="PS51257">
    <property type="entry name" value="PROKAR_LIPOPROTEIN"/>
    <property type="match status" value="1"/>
</dbReference>
<keyword evidence="4" id="KW-1185">Reference proteome</keyword>
<name>A0ABZ1N9H3_9NOCA</name>
<evidence type="ECO:0000256" key="2">
    <source>
        <dbReference type="SAM" id="SignalP"/>
    </source>
</evidence>
<sequence length="396" mass="41801">MSIPSRPFLIALCASVFAAGCSIGGGGTTGSAVPEVRSYSALPSSCEEVDAEARESLSRFAGYLEDPDARLQAADIGTPLGANSLICTVSFDTDPVPVGEVMPAAGPLLRTVTIELERGPVLPPRIHTTRTPMASNAVEREHFSTPRRLDGIGDDAMISEQDQAGAMRSWATALVGNVRLEVVTSGMDWSGGATPPVWRSPTMLDDLSSGAEAILADLADSLPETLPIATTEPPSSTPTAHPGTKTTAAPVPVWDPCGIPESAITAMGLDPSKKESGTGGHCRWHGDKYTVEILSGTEPFHEVYYSHYGWYPTPRPTKILDRRALMVTKAFGGAGADVDDGYCELGFDTPFGAKNGIPTGHVSIELWDTVDREPAAVCKDLARLAEPLVAHLPPSR</sequence>
<keyword evidence="2" id="KW-0732">Signal</keyword>
<dbReference type="EMBL" id="CP109527">
    <property type="protein sequence ID" value="WTY36431.1"/>
    <property type="molecule type" value="Genomic_DNA"/>
</dbReference>
<evidence type="ECO:0000256" key="1">
    <source>
        <dbReference type="SAM" id="MobiDB-lite"/>
    </source>
</evidence>
<feature type="signal peptide" evidence="2">
    <location>
        <begin position="1"/>
        <end position="18"/>
    </location>
</feature>
<reference evidence="3 4" key="1">
    <citation type="submission" date="2022-10" db="EMBL/GenBank/DDBJ databases">
        <title>The complete genomes of actinobacterial strains from the NBC collection.</title>
        <authorList>
            <person name="Joergensen T.S."/>
            <person name="Alvarez Arevalo M."/>
            <person name="Sterndorff E.B."/>
            <person name="Faurdal D."/>
            <person name="Vuksanovic O."/>
            <person name="Mourched A.-S."/>
            <person name="Charusanti P."/>
            <person name="Shaw S."/>
            <person name="Blin K."/>
            <person name="Weber T."/>
        </authorList>
    </citation>
    <scope>NUCLEOTIDE SEQUENCE [LARGE SCALE GENOMIC DNA]</scope>
    <source>
        <strain evidence="3 4">NBC_01413</strain>
    </source>
</reference>
<feature type="region of interest" description="Disordered" evidence="1">
    <location>
        <begin position="228"/>
        <end position="252"/>
    </location>
</feature>
<feature type="compositionally biased region" description="Low complexity" evidence="1">
    <location>
        <begin position="228"/>
        <end position="240"/>
    </location>
</feature>
<evidence type="ECO:0000313" key="3">
    <source>
        <dbReference type="EMBL" id="WTY36431.1"/>
    </source>
</evidence>
<dbReference type="RefSeq" id="WP_405148585.1">
    <property type="nucleotide sequence ID" value="NZ_CP109527.1"/>
</dbReference>
<gene>
    <name evidence="3" type="ORF">OG308_00525</name>
</gene>
<protein>
    <submittedName>
        <fullName evidence="3">DUF3558 domain-containing protein</fullName>
    </submittedName>
</protein>
<accession>A0ABZ1N9H3</accession>
<evidence type="ECO:0000313" key="4">
    <source>
        <dbReference type="Proteomes" id="UP001621418"/>
    </source>
</evidence>
<dbReference type="Proteomes" id="UP001621418">
    <property type="component" value="Chromosome"/>
</dbReference>